<name>A0A4Z2FRA4_9TELE</name>
<protein>
    <submittedName>
        <fullName evidence="2">Uncharacterized protein</fullName>
    </submittedName>
</protein>
<dbReference type="AlphaFoldDB" id="A0A4Z2FRA4"/>
<keyword evidence="3" id="KW-1185">Reference proteome</keyword>
<dbReference type="Proteomes" id="UP000314294">
    <property type="component" value="Unassembled WGS sequence"/>
</dbReference>
<evidence type="ECO:0000256" key="1">
    <source>
        <dbReference type="SAM" id="MobiDB-lite"/>
    </source>
</evidence>
<sequence>MTMIRSLQERKEGGALEVTTATGRTQVREKKAGPHKPRAGPGPEKSPRKPPAPEQEGRQSVGQKKCNSIILKVKVETVVLDLSAIFSPWRREGRTCDPPREEFSHLPGFGAKVNLKDLRFFIPGTKFSSLTHVKVSVRLSVVAEENADPLTTGTDVALSGFVSHKKVRDRDEHPRLSGDGRGAGGGRGGGRGDEARGGKRLTEDDSWELDIRILGNLHTTDKREILDTAPNPLPATEMAKNNDLAPPGCTCDWSSHMHSYAKIYKMPAVLGEKTRMETED</sequence>
<comment type="caution">
    <text evidence="2">The sequence shown here is derived from an EMBL/GenBank/DDBJ whole genome shotgun (WGS) entry which is preliminary data.</text>
</comment>
<organism evidence="2 3">
    <name type="scientific">Liparis tanakae</name>
    <name type="common">Tanaka's snailfish</name>
    <dbReference type="NCBI Taxonomy" id="230148"/>
    <lineage>
        <taxon>Eukaryota</taxon>
        <taxon>Metazoa</taxon>
        <taxon>Chordata</taxon>
        <taxon>Craniata</taxon>
        <taxon>Vertebrata</taxon>
        <taxon>Euteleostomi</taxon>
        <taxon>Actinopterygii</taxon>
        <taxon>Neopterygii</taxon>
        <taxon>Teleostei</taxon>
        <taxon>Neoteleostei</taxon>
        <taxon>Acanthomorphata</taxon>
        <taxon>Eupercaria</taxon>
        <taxon>Perciformes</taxon>
        <taxon>Cottioidei</taxon>
        <taxon>Cottales</taxon>
        <taxon>Liparidae</taxon>
        <taxon>Liparis</taxon>
    </lineage>
</organism>
<feature type="compositionally biased region" description="Basic and acidic residues" evidence="1">
    <location>
        <begin position="168"/>
        <end position="178"/>
    </location>
</feature>
<reference evidence="2 3" key="1">
    <citation type="submission" date="2019-03" db="EMBL/GenBank/DDBJ databases">
        <title>First draft genome of Liparis tanakae, snailfish: a comprehensive survey of snailfish specific genes.</title>
        <authorList>
            <person name="Kim W."/>
            <person name="Song I."/>
            <person name="Jeong J.-H."/>
            <person name="Kim D."/>
            <person name="Kim S."/>
            <person name="Ryu S."/>
            <person name="Song J.Y."/>
            <person name="Lee S.K."/>
        </authorList>
    </citation>
    <scope>NUCLEOTIDE SEQUENCE [LARGE SCALE GENOMIC DNA]</scope>
    <source>
        <tissue evidence="2">Muscle</tissue>
    </source>
</reference>
<accession>A0A4Z2FRA4</accession>
<gene>
    <name evidence="2" type="ORF">EYF80_046131</name>
</gene>
<feature type="compositionally biased region" description="Gly residues" evidence="1">
    <location>
        <begin position="179"/>
        <end position="189"/>
    </location>
</feature>
<feature type="region of interest" description="Disordered" evidence="1">
    <location>
        <begin position="167"/>
        <end position="201"/>
    </location>
</feature>
<feature type="region of interest" description="Disordered" evidence="1">
    <location>
        <begin position="1"/>
        <end position="63"/>
    </location>
</feature>
<proteinExistence type="predicted"/>
<feature type="compositionally biased region" description="Basic and acidic residues" evidence="1">
    <location>
        <begin position="190"/>
        <end position="201"/>
    </location>
</feature>
<evidence type="ECO:0000313" key="2">
    <source>
        <dbReference type="EMBL" id="TNN43688.1"/>
    </source>
</evidence>
<dbReference type="EMBL" id="SRLO01000951">
    <property type="protein sequence ID" value="TNN43688.1"/>
    <property type="molecule type" value="Genomic_DNA"/>
</dbReference>
<evidence type="ECO:0000313" key="3">
    <source>
        <dbReference type="Proteomes" id="UP000314294"/>
    </source>
</evidence>